<proteinExistence type="predicted"/>
<dbReference type="InterPro" id="IPR011989">
    <property type="entry name" value="ARM-like"/>
</dbReference>
<accession>A0ABP8DAY9</accession>
<gene>
    <name evidence="1" type="ORF">GCM10022255_045030</name>
</gene>
<reference evidence="2" key="1">
    <citation type="journal article" date="2019" name="Int. J. Syst. Evol. Microbiol.">
        <title>The Global Catalogue of Microorganisms (GCM) 10K type strain sequencing project: providing services to taxonomists for standard genome sequencing and annotation.</title>
        <authorList>
            <consortium name="The Broad Institute Genomics Platform"/>
            <consortium name="The Broad Institute Genome Sequencing Center for Infectious Disease"/>
            <person name="Wu L."/>
            <person name="Ma J."/>
        </authorList>
    </citation>
    <scope>NUCLEOTIDE SEQUENCE [LARGE SCALE GENOMIC DNA]</scope>
    <source>
        <strain evidence="2">JCM 17441</strain>
    </source>
</reference>
<dbReference type="Proteomes" id="UP001500620">
    <property type="component" value="Unassembled WGS sequence"/>
</dbReference>
<dbReference type="SUPFAM" id="SSF48371">
    <property type="entry name" value="ARM repeat"/>
    <property type="match status" value="1"/>
</dbReference>
<dbReference type="InterPro" id="IPR016024">
    <property type="entry name" value="ARM-type_fold"/>
</dbReference>
<dbReference type="EMBL" id="BAABAT010000011">
    <property type="protein sequence ID" value="GAA4251632.1"/>
    <property type="molecule type" value="Genomic_DNA"/>
</dbReference>
<sequence length="270" mass="29473">MVDWSRLQTAVGDATNAPLHLEALLGPESQRRDAAVRFLDEALHASTVWSAVPVLAVHLASLLGDCRMDSSVRAEVLQWMYCASSDAVESQEHIAVDGAESWGDAAEPVHAMLAARPAIYQAVAPFLTDPDSDVRTAAIIAGTELLAAADLEAERAAAQDRLLRLAAESPWRERAAIALALGRFGAVPTMLLHDEDWGVRVCLATSHGLDDDPSMLALVMEAFRDRRRLYEHFGEEVHPTSTTVQWAFVHALRRRRPDEEPPPVAVYTAA</sequence>
<dbReference type="Gene3D" id="1.25.10.10">
    <property type="entry name" value="Leucine-rich Repeat Variant"/>
    <property type="match status" value="1"/>
</dbReference>
<keyword evidence="2" id="KW-1185">Reference proteome</keyword>
<comment type="caution">
    <text evidence="1">The sequence shown here is derived from an EMBL/GenBank/DDBJ whole genome shotgun (WGS) entry which is preliminary data.</text>
</comment>
<evidence type="ECO:0000313" key="2">
    <source>
        <dbReference type="Proteomes" id="UP001500620"/>
    </source>
</evidence>
<evidence type="ECO:0008006" key="3">
    <source>
        <dbReference type="Google" id="ProtNLM"/>
    </source>
</evidence>
<dbReference type="RefSeq" id="WP_345129087.1">
    <property type="nucleotide sequence ID" value="NZ_BAABAT010000011.1"/>
</dbReference>
<name>A0ABP8DAY9_9ACTN</name>
<organism evidence="1 2">
    <name type="scientific">Dactylosporangium darangshiense</name>
    <dbReference type="NCBI Taxonomy" id="579108"/>
    <lineage>
        <taxon>Bacteria</taxon>
        <taxon>Bacillati</taxon>
        <taxon>Actinomycetota</taxon>
        <taxon>Actinomycetes</taxon>
        <taxon>Micromonosporales</taxon>
        <taxon>Micromonosporaceae</taxon>
        <taxon>Dactylosporangium</taxon>
    </lineage>
</organism>
<protein>
    <recommendedName>
        <fullName evidence="3">HEAT repeat domain-containing protein</fullName>
    </recommendedName>
</protein>
<evidence type="ECO:0000313" key="1">
    <source>
        <dbReference type="EMBL" id="GAA4251632.1"/>
    </source>
</evidence>